<dbReference type="Gene3D" id="1.10.238.10">
    <property type="entry name" value="EF-hand"/>
    <property type="match status" value="1"/>
</dbReference>
<name>A0A813UAJ9_9BILA</name>
<accession>A0A813UAJ9</accession>
<gene>
    <name evidence="8" type="ORF">OXX778_LOCUS7468</name>
</gene>
<keyword evidence="2 6" id="KW-0812">Transmembrane</keyword>
<keyword evidence="3" id="KW-0106">Calcium</keyword>
<feature type="transmembrane region" description="Helical" evidence="6">
    <location>
        <begin position="192"/>
        <end position="214"/>
    </location>
</feature>
<dbReference type="InterPro" id="IPR002048">
    <property type="entry name" value="EF_hand_dom"/>
</dbReference>
<evidence type="ECO:0000313" key="9">
    <source>
        <dbReference type="Proteomes" id="UP000663879"/>
    </source>
</evidence>
<feature type="transmembrane region" description="Helical" evidence="6">
    <location>
        <begin position="91"/>
        <end position="110"/>
    </location>
</feature>
<comment type="subcellular location">
    <subcellularLocation>
        <location evidence="1">Membrane</location>
        <topology evidence="1">Multi-pass membrane protein</topology>
    </subcellularLocation>
</comment>
<keyword evidence="4 6" id="KW-1133">Transmembrane helix</keyword>
<feature type="transmembrane region" description="Helical" evidence="6">
    <location>
        <begin position="487"/>
        <end position="505"/>
    </location>
</feature>
<feature type="transmembrane region" description="Helical" evidence="6">
    <location>
        <begin position="265"/>
        <end position="291"/>
    </location>
</feature>
<dbReference type="AlphaFoldDB" id="A0A813UAJ9"/>
<dbReference type="SUPFAM" id="SSF81324">
    <property type="entry name" value="Voltage-gated potassium channels"/>
    <property type="match status" value="2"/>
</dbReference>
<feature type="transmembrane region" description="Helical" evidence="6">
    <location>
        <begin position="461"/>
        <end position="480"/>
    </location>
</feature>
<dbReference type="PROSITE" id="PS00018">
    <property type="entry name" value="EF_HAND_1"/>
    <property type="match status" value="1"/>
</dbReference>
<dbReference type="PANTHER" id="PTHR46726">
    <property type="entry name" value="TWO PORE CHANNEL 3"/>
    <property type="match status" value="1"/>
</dbReference>
<evidence type="ECO:0000256" key="1">
    <source>
        <dbReference type="ARBA" id="ARBA00004141"/>
    </source>
</evidence>
<evidence type="ECO:0000256" key="5">
    <source>
        <dbReference type="ARBA" id="ARBA00023136"/>
    </source>
</evidence>
<dbReference type="InterPro" id="IPR018247">
    <property type="entry name" value="EF_Hand_1_Ca_BS"/>
</dbReference>
<dbReference type="Proteomes" id="UP000663879">
    <property type="component" value="Unassembled WGS sequence"/>
</dbReference>
<dbReference type="Gene3D" id="1.10.287.70">
    <property type="match status" value="2"/>
</dbReference>
<dbReference type="Pfam" id="PF00520">
    <property type="entry name" value="Ion_trans"/>
    <property type="match status" value="2"/>
</dbReference>
<keyword evidence="5 6" id="KW-0472">Membrane</keyword>
<dbReference type="InterPro" id="IPR005821">
    <property type="entry name" value="Ion_trans_dom"/>
</dbReference>
<dbReference type="PROSITE" id="PS50222">
    <property type="entry name" value="EF_HAND_2"/>
    <property type="match status" value="1"/>
</dbReference>
<feature type="transmembrane region" description="Helical" evidence="6">
    <location>
        <begin position="130"/>
        <end position="149"/>
    </location>
</feature>
<dbReference type="Gene3D" id="1.20.120.350">
    <property type="entry name" value="Voltage-gated potassium channels. Chain C"/>
    <property type="match status" value="1"/>
</dbReference>
<evidence type="ECO:0000256" key="3">
    <source>
        <dbReference type="ARBA" id="ARBA00022837"/>
    </source>
</evidence>
<evidence type="ECO:0000256" key="6">
    <source>
        <dbReference type="SAM" id="Phobius"/>
    </source>
</evidence>
<evidence type="ECO:0000256" key="4">
    <source>
        <dbReference type="ARBA" id="ARBA00022989"/>
    </source>
</evidence>
<comment type="caution">
    <text evidence="8">The sequence shown here is derived from an EMBL/GenBank/DDBJ whole genome shotgun (WGS) entry which is preliminary data.</text>
</comment>
<dbReference type="OrthoDB" id="10068803at2759"/>
<evidence type="ECO:0000256" key="2">
    <source>
        <dbReference type="ARBA" id="ARBA00022692"/>
    </source>
</evidence>
<dbReference type="InterPro" id="IPR027359">
    <property type="entry name" value="Volt_channel_dom_sf"/>
</dbReference>
<proteinExistence type="predicted"/>
<evidence type="ECO:0000313" key="8">
    <source>
        <dbReference type="EMBL" id="CAF0821034.1"/>
    </source>
</evidence>
<dbReference type="GO" id="GO:0005509">
    <property type="term" value="F:calcium ion binding"/>
    <property type="evidence" value="ECO:0007669"/>
    <property type="project" value="InterPro"/>
</dbReference>
<dbReference type="GO" id="GO:0005216">
    <property type="term" value="F:monoatomic ion channel activity"/>
    <property type="evidence" value="ECO:0007669"/>
    <property type="project" value="InterPro"/>
</dbReference>
<dbReference type="InterPro" id="IPR011992">
    <property type="entry name" value="EF-hand-dom_pair"/>
</dbReference>
<sequence length="609" mass="71413">MDQLAISPENTTINVESNDSDWKSVRDLDYQIASRLVKDSRDVRNLTFKKTESDLKSYEFYLNNKLTFCIHLVILIHLLLPIFEEPSSIKLNYLVPCFIEIICLFIYLVRWVHSSMFQTKESFFGDKKNYTSIITIVIILIDIAIFISLKSVGSSYARRYTRALRVLIYINLNEGKELRRAMRNVRKTIPDIFNVFALFFMSLLIFSFVGWQLFKGKLDVNKKILAYANGQSYFQNFEDSLWDLYISVTTANFPDVMMPAYDLNMAYAIFFLIFMLVNLYIFINIILATIYTNYKKHLKEEVKATVELKREKMKDAFNLIRVPLSNVDKNEQVTLERTEYVKSDNQHVVTINIFTKLMKLIEPKITENQSQIIFNLIDFDKNGLLSFNEFVYLSNLLNIKMSERNDRKNLFDRYFPEIYNCRISNILKNLVQHRIFQMFFDFLILLNIIFVIFYPDNGAEWFFLIAFLIEIILKIYVDGIVEFSKKYWNIFDTVVIISGLVAGIVDTSLPKSDDVKGGATEFFEVVLILRSMRLIKFVASVNRFRTIITTIAIITPSLLTYGMLLMFIFYIFSMLGMEIFGDTIQTQEFRPGQIYNCNNTNLKDTDFTK</sequence>
<dbReference type="GO" id="GO:0016020">
    <property type="term" value="C:membrane"/>
    <property type="evidence" value="ECO:0007669"/>
    <property type="project" value="UniProtKB-SubCell"/>
</dbReference>
<feature type="domain" description="EF-hand" evidence="7">
    <location>
        <begin position="365"/>
        <end position="400"/>
    </location>
</feature>
<reference evidence="8" key="1">
    <citation type="submission" date="2021-02" db="EMBL/GenBank/DDBJ databases">
        <authorList>
            <person name="Nowell W R."/>
        </authorList>
    </citation>
    <scope>NUCLEOTIDE SEQUENCE</scope>
    <source>
        <strain evidence="8">Ploen Becks lab</strain>
    </source>
</reference>
<organism evidence="8 9">
    <name type="scientific">Brachionus calyciflorus</name>
    <dbReference type="NCBI Taxonomy" id="104777"/>
    <lineage>
        <taxon>Eukaryota</taxon>
        <taxon>Metazoa</taxon>
        <taxon>Spiralia</taxon>
        <taxon>Gnathifera</taxon>
        <taxon>Rotifera</taxon>
        <taxon>Eurotatoria</taxon>
        <taxon>Monogononta</taxon>
        <taxon>Pseudotrocha</taxon>
        <taxon>Ploima</taxon>
        <taxon>Brachionidae</taxon>
        <taxon>Brachionus</taxon>
    </lineage>
</organism>
<dbReference type="SUPFAM" id="SSF47473">
    <property type="entry name" value="EF-hand"/>
    <property type="match status" value="1"/>
</dbReference>
<protein>
    <recommendedName>
        <fullName evidence="7">EF-hand domain-containing protein</fullName>
    </recommendedName>
</protein>
<dbReference type="PANTHER" id="PTHR46726:SF1">
    <property type="entry name" value="TWO-PORE CALCIUM CHANNEL 3"/>
    <property type="match status" value="1"/>
</dbReference>
<feature type="transmembrane region" description="Helical" evidence="6">
    <location>
        <begin position="547"/>
        <end position="572"/>
    </location>
</feature>
<feature type="transmembrane region" description="Helical" evidence="6">
    <location>
        <begin position="435"/>
        <end position="455"/>
    </location>
</feature>
<evidence type="ECO:0000259" key="7">
    <source>
        <dbReference type="PROSITE" id="PS50222"/>
    </source>
</evidence>
<feature type="transmembrane region" description="Helical" evidence="6">
    <location>
        <begin position="60"/>
        <end position="79"/>
    </location>
</feature>
<keyword evidence="9" id="KW-1185">Reference proteome</keyword>
<dbReference type="EMBL" id="CAJNOC010000955">
    <property type="protein sequence ID" value="CAF0821034.1"/>
    <property type="molecule type" value="Genomic_DNA"/>
</dbReference>